<dbReference type="EC" id="2.4.1.18" evidence="5 12"/>
<dbReference type="InterPro" id="IPR006407">
    <property type="entry name" value="GlgB"/>
</dbReference>
<keyword evidence="8" id="KW-0808">Transferase</keyword>
<proteinExistence type="inferred from homology"/>
<dbReference type="SMART" id="SM00642">
    <property type="entry name" value="Aamy"/>
    <property type="match status" value="1"/>
</dbReference>
<dbReference type="GO" id="GO:0005978">
    <property type="term" value="P:glycogen biosynthetic process"/>
    <property type="evidence" value="ECO:0007669"/>
    <property type="project" value="UniProtKB-UniRule"/>
</dbReference>
<name>A0A9D1QBN4_9FIRM</name>
<keyword evidence="11" id="KW-0119">Carbohydrate metabolism</keyword>
<evidence type="ECO:0000256" key="2">
    <source>
        <dbReference type="ARBA" id="ARBA00002953"/>
    </source>
</evidence>
<dbReference type="Gene3D" id="2.60.40.1180">
    <property type="entry name" value="Golgi alpha-mannosidase II"/>
    <property type="match status" value="1"/>
</dbReference>
<accession>A0A9D1QBN4</accession>
<dbReference type="InterPro" id="IPR014756">
    <property type="entry name" value="Ig_E-set"/>
</dbReference>
<reference evidence="15" key="1">
    <citation type="journal article" date="2021" name="PeerJ">
        <title>Extensive microbial diversity within the chicken gut microbiome revealed by metagenomics and culture.</title>
        <authorList>
            <person name="Gilroy R."/>
            <person name="Ravi A."/>
            <person name="Getino M."/>
            <person name="Pursley I."/>
            <person name="Horton D.L."/>
            <person name="Alikhan N.F."/>
            <person name="Baker D."/>
            <person name="Gharbi K."/>
            <person name="Hall N."/>
            <person name="Watson M."/>
            <person name="Adriaenssens E.M."/>
            <person name="Foster-Nyarko E."/>
            <person name="Jarju S."/>
            <person name="Secka A."/>
            <person name="Antonio M."/>
            <person name="Oren A."/>
            <person name="Chaudhuri R.R."/>
            <person name="La Ragione R."/>
            <person name="Hildebrand F."/>
            <person name="Pallen M.J."/>
        </authorList>
    </citation>
    <scope>NUCLEOTIDE SEQUENCE</scope>
    <source>
        <strain evidence="15">ChiHcolR34-3080</strain>
    </source>
</reference>
<dbReference type="InterPro" id="IPR017853">
    <property type="entry name" value="GH"/>
</dbReference>
<dbReference type="PANTHER" id="PTHR43651">
    <property type="entry name" value="1,4-ALPHA-GLUCAN-BRANCHING ENZYME"/>
    <property type="match status" value="1"/>
</dbReference>
<dbReference type="InterPro" id="IPR037439">
    <property type="entry name" value="Branching_enzy"/>
</dbReference>
<evidence type="ECO:0000256" key="13">
    <source>
        <dbReference type="PIRSR" id="PIRSR000463-1"/>
    </source>
</evidence>
<organism evidence="15 16">
    <name type="scientific">Candidatus Faecalibacterium intestinigallinarum</name>
    <dbReference type="NCBI Taxonomy" id="2838581"/>
    <lineage>
        <taxon>Bacteria</taxon>
        <taxon>Bacillati</taxon>
        <taxon>Bacillota</taxon>
        <taxon>Clostridia</taxon>
        <taxon>Eubacteriales</taxon>
        <taxon>Oscillospiraceae</taxon>
        <taxon>Faecalibacterium</taxon>
    </lineage>
</organism>
<feature type="active site" description="Proton donor" evidence="13">
    <location>
        <position position="349"/>
    </location>
</feature>
<evidence type="ECO:0000256" key="6">
    <source>
        <dbReference type="ARBA" id="ARBA00022600"/>
    </source>
</evidence>
<dbReference type="GO" id="GO:0005829">
    <property type="term" value="C:cytosol"/>
    <property type="evidence" value="ECO:0007669"/>
    <property type="project" value="TreeGrafter"/>
</dbReference>
<dbReference type="Pfam" id="PF00128">
    <property type="entry name" value="Alpha-amylase"/>
    <property type="match status" value="1"/>
</dbReference>
<keyword evidence="9" id="KW-0624">Polysaccharide degradation</keyword>
<keyword evidence="9" id="KW-0136">Cellulose degradation</keyword>
<evidence type="ECO:0000256" key="10">
    <source>
        <dbReference type="ARBA" id="ARBA00023056"/>
    </source>
</evidence>
<dbReference type="CDD" id="cd02855">
    <property type="entry name" value="E_set_GBE_prok_N"/>
    <property type="match status" value="1"/>
</dbReference>
<dbReference type="InterPro" id="IPR004193">
    <property type="entry name" value="Glyco_hydro_13_N"/>
</dbReference>
<gene>
    <name evidence="15" type="primary">glgB</name>
    <name evidence="15" type="ORF">H9890_09170</name>
</gene>
<comment type="similarity">
    <text evidence="4">Belongs to the glycosyl hydrolase 13 family. GlgB subfamily.</text>
</comment>
<dbReference type="SUPFAM" id="SSF81296">
    <property type="entry name" value="E set domains"/>
    <property type="match status" value="1"/>
</dbReference>
<dbReference type="Pfam" id="PF02806">
    <property type="entry name" value="Alpha-amylase_C"/>
    <property type="match status" value="1"/>
</dbReference>
<evidence type="ECO:0000256" key="12">
    <source>
        <dbReference type="NCBIfam" id="TIGR01515"/>
    </source>
</evidence>
<protein>
    <recommendedName>
        <fullName evidence="5 12">1,4-alpha-glucan branching enzyme</fullName>
        <ecNumber evidence="5 12">2.4.1.18</ecNumber>
    </recommendedName>
</protein>
<dbReference type="Gene3D" id="3.20.20.80">
    <property type="entry name" value="Glycosidases"/>
    <property type="match status" value="1"/>
</dbReference>
<evidence type="ECO:0000259" key="14">
    <source>
        <dbReference type="SMART" id="SM00642"/>
    </source>
</evidence>
<dbReference type="PIRSF" id="PIRSF000463">
    <property type="entry name" value="GlgB"/>
    <property type="match status" value="1"/>
</dbReference>
<evidence type="ECO:0000256" key="11">
    <source>
        <dbReference type="ARBA" id="ARBA00023277"/>
    </source>
</evidence>
<dbReference type="AlphaFoldDB" id="A0A9D1QBN4"/>
<keyword evidence="6" id="KW-0321">Glycogen metabolism</keyword>
<feature type="active site" description="Nucleophile" evidence="13">
    <location>
        <position position="306"/>
    </location>
</feature>
<dbReference type="InterPro" id="IPR013783">
    <property type="entry name" value="Ig-like_fold"/>
</dbReference>
<dbReference type="NCBIfam" id="TIGR01515">
    <property type="entry name" value="branching_enzym"/>
    <property type="match status" value="1"/>
</dbReference>
<dbReference type="InterPro" id="IPR044143">
    <property type="entry name" value="GlgB_N_E_set_prok"/>
</dbReference>
<dbReference type="GO" id="GO:0004553">
    <property type="term" value="F:hydrolase activity, hydrolyzing O-glycosyl compounds"/>
    <property type="evidence" value="ECO:0007669"/>
    <property type="project" value="InterPro"/>
</dbReference>
<evidence type="ECO:0000256" key="9">
    <source>
        <dbReference type="ARBA" id="ARBA00023001"/>
    </source>
</evidence>
<evidence type="ECO:0000313" key="16">
    <source>
        <dbReference type="Proteomes" id="UP000823933"/>
    </source>
</evidence>
<comment type="caution">
    <text evidence="15">The sequence shown here is derived from an EMBL/GenBank/DDBJ whole genome shotgun (WGS) entry which is preliminary data.</text>
</comment>
<dbReference type="GO" id="GO:0003844">
    <property type="term" value="F:1,4-alpha-glucan branching enzyme activity"/>
    <property type="evidence" value="ECO:0007669"/>
    <property type="project" value="UniProtKB-UniRule"/>
</dbReference>
<dbReference type="NCBIfam" id="NF008967">
    <property type="entry name" value="PRK12313.1"/>
    <property type="match status" value="1"/>
</dbReference>
<evidence type="ECO:0000256" key="5">
    <source>
        <dbReference type="ARBA" id="ARBA00012541"/>
    </source>
</evidence>
<dbReference type="InterPro" id="IPR006047">
    <property type="entry name" value="GH13_cat_dom"/>
</dbReference>
<dbReference type="PANTHER" id="PTHR43651:SF3">
    <property type="entry name" value="1,4-ALPHA-GLUCAN-BRANCHING ENZYME"/>
    <property type="match status" value="1"/>
</dbReference>
<evidence type="ECO:0000256" key="4">
    <source>
        <dbReference type="ARBA" id="ARBA00009000"/>
    </source>
</evidence>
<dbReference type="EMBL" id="DXHQ01000104">
    <property type="protein sequence ID" value="HIW09553.1"/>
    <property type="molecule type" value="Genomic_DNA"/>
</dbReference>
<dbReference type="Proteomes" id="UP000823933">
    <property type="component" value="Unassembled WGS sequence"/>
</dbReference>
<reference evidence="15" key="2">
    <citation type="submission" date="2021-04" db="EMBL/GenBank/DDBJ databases">
        <authorList>
            <person name="Gilroy R."/>
        </authorList>
    </citation>
    <scope>NUCLEOTIDE SEQUENCE</scope>
    <source>
        <strain evidence="15">ChiHcolR34-3080</strain>
    </source>
</reference>
<evidence type="ECO:0000256" key="1">
    <source>
        <dbReference type="ARBA" id="ARBA00000826"/>
    </source>
</evidence>
<comment type="function">
    <text evidence="2">Catalyzes the formation of the alpha-1,6-glucosidic linkages in glycogen by scission of a 1,4-alpha-linked oligosaccharide from growing alpha-1,4-glucan chains and the subsequent attachment of the oligosaccharide to the alpha-1,6 position.</text>
</comment>
<keyword evidence="7" id="KW-0328">Glycosyltransferase</keyword>
<dbReference type="Gene3D" id="2.60.40.10">
    <property type="entry name" value="Immunoglobulins"/>
    <property type="match status" value="1"/>
</dbReference>
<keyword evidence="10" id="KW-0320">Glycogen biosynthesis</keyword>
<dbReference type="InterPro" id="IPR013780">
    <property type="entry name" value="Glyco_hydro_b"/>
</dbReference>
<evidence type="ECO:0000256" key="7">
    <source>
        <dbReference type="ARBA" id="ARBA00022676"/>
    </source>
</evidence>
<dbReference type="SUPFAM" id="SSF51011">
    <property type="entry name" value="Glycosyl hydrolase domain"/>
    <property type="match status" value="1"/>
</dbReference>
<dbReference type="CDD" id="cd11322">
    <property type="entry name" value="AmyAc_Glg_BE"/>
    <property type="match status" value="1"/>
</dbReference>
<sequence>MYQFTIPQAFWDGECFDAYRWMGAHPSAGPRGEAGWQFTLFAPGAKAVSVCGSWPGGEDVPMEKNQAGFWRVYIPGPAEGDSYQYRITGADGSVQLHADPYAFASELRPGTASKLTALAFSFDDEGWMARRDKCRNLPMNIYEMHAGSWKRDPDAQAPDGGEGGWYNYDDLAKELVPWLTAHHYTHVELLPLAEHPFDGSWGYQTTGYFSVTSRYGTPAQFARFVNACHRMGIGVIMDFVPVHFAADAAGLARLDGTCLYEYDSDVGESEWGTHNFNYYRGEVRSFLNSAAALWMDVYHCDGIRMDAISRAIYWLGDPARGVNQGALDFLRRLNHGLNQRWPTGVYIAEDSTNYLKITAPTRYDGIGFDYKWDMGWMHDTLDYFATPFGERPAQYGKLLFSMQYFYNELYLLALSHDEVVHGKKTIIDKLWGSYEEKCSQARTLYFYMYTHPGKKLNFMGNELAHFREWDEKKPLDWNLLAYPFHDSFQKFFAELARIYASEPALYVGEYDPRCFEWVACESSAEGVYAWLRRGRGQCLLCVMNTQDKPHKQFPLYLAMPAAAEELLCTEAPQWGGSFAGETSLHTVDGGVYGRDYTLFADLPAMGSRLFRLTPEAPHPGAAKISAANAAKKARAAKARAARAAKKAAAGKETKQK</sequence>
<dbReference type="GO" id="GO:0043169">
    <property type="term" value="F:cation binding"/>
    <property type="evidence" value="ECO:0007669"/>
    <property type="project" value="InterPro"/>
</dbReference>
<dbReference type="GO" id="GO:0030245">
    <property type="term" value="P:cellulose catabolic process"/>
    <property type="evidence" value="ECO:0007669"/>
    <property type="project" value="UniProtKB-KW"/>
</dbReference>
<dbReference type="SUPFAM" id="SSF51445">
    <property type="entry name" value="(Trans)glycosidases"/>
    <property type="match status" value="1"/>
</dbReference>
<evidence type="ECO:0000313" key="15">
    <source>
        <dbReference type="EMBL" id="HIW09553.1"/>
    </source>
</evidence>
<feature type="domain" description="Glycosyl hydrolase family 13 catalytic" evidence="14">
    <location>
        <begin position="143"/>
        <end position="485"/>
    </location>
</feature>
<comment type="catalytic activity">
    <reaction evidence="1">
        <text>Transfers a segment of a (1-&gt;4)-alpha-D-glucan chain to a primary hydroxy group in a similar glucan chain.</text>
        <dbReference type="EC" id="2.4.1.18"/>
    </reaction>
</comment>
<comment type="pathway">
    <text evidence="3">Glycan biosynthesis; glycogen biosynthesis.</text>
</comment>
<dbReference type="InterPro" id="IPR006048">
    <property type="entry name" value="A-amylase/branching_C"/>
</dbReference>
<evidence type="ECO:0000256" key="3">
    <source>
        <dbReference type="ARBA" id="ARBA00004964"/>
    </source>
</evidence>
<evidence type="ECO:0000256" key="8">
    <source>
        <dbReference type="ARBA" id="ARBA00022679"/>
    </source>
</evidence>
<dbReference type="Pfam" id="PF02922">
    <property type="entry name" value="CBM_48"/>
    <property type="match status" value="1"/>
</dbReference>